<dbReference type="OrthoDB" id="5221152at2759"/>
<sequence length="69" mass="7202">MPHQTSTNDLKSVLDSRPCEFKIKAGGATWKAVVHSDRAAYDRVKAQRANSSASMSSGSSSGASSTKSA</sequence>
<dbReference type="Proteomes" id="UP000515153">
    <property type="component" value="Chromosome VI"/>
</dbReference>
<dbReference type="KEGG" id="pgri:PgNI_11497"/>
<feature type="compositionally biased region" description="Low complexity" evidence="1">
    <location>
        <begin position="51"/>
        <end position="69"/>
    </location>
</feature>
<gene>
    <name evidence="3" type="ORF">PgNI_11497</name>
</gene>
<evidence type="ECO:0000313" key="2">
    <source>
        <dbReference type="Proteomes" id="UP000515153"/>
    </source>
</evidence>
<proteinExistence type="predicted"/>
<reference evidence="3" key="2">
    <citation type="submission" date="2019-10" db="EMBL/GenBank/DDBJ databases">
        <authorList>
            <consortium name="NCBI Genome Project"/>
        </authorList>
    </citation>
    <scope>NUCLEOTIDE SEQUENCE</scope>
    <source>
        <strain evidence="3">NI907</strain>
    </source>
</reference>
<name>A0A6P8APY3_PYRGI</name>
<reference evidence="3" key="3">
    <citation type="submission" date="2025-08" db="UniProtKB">
        <authorList>
            <consortium name="RefSeq"/>
        </authorList>
    </citation>
    <scope>IDENTIFICATION</scope>
    <source>
        <strain evidence="3">NI907</strain>
    </source>
</reference>
<reference evidence="2 3" key="1">
    <citation type="journal article" date="2019" name="Mol. Biol. Evol.">
        <title>Blast fungal genomes show frequent chromosomal changes, gene gains and losses, and effector gene turnover.</title>
        <authorList>
            <person name="Gomez Luciano L.B."/>
            <person name="Jason Tsai I."/>
            <person name="Chuma I."/>
            <person name="Tosa Y."/>
            <person name="Chen Y.H."/>
            <person name="Li J.Y."/>
            <person name="Li M.Y."/>
            <person name="Jade Lu M.Y."/>
            <person name="Nakayashiki H."/>
            <person name="Li W.H."/>
        </authorList>
    </citation>
    <scope>NUCLEOTIDE SEQUENCE [LARGE SCALE GENOMIC DNA]</scope>
    <source>
        <strain evidence="2 3">NI907</strain>
    </source>
</reference>
<accession>A0A6P8APY3</accession>
<evidence type="ECO:0000313" key="3">
    <source>
        <dbReference type="RefSeq" id="XP_030976976.1"/>
    </source>
</evidence>
<dbReference type="AlphaFoldDB" id="A0A6P8APY3"/>
<protein>
    <submittedName>
        <fullName evidence="3">Uncharacterized protein</fullName>
    </submittedName>
</protein>
<keyword evidence="2" id="KW-1185">Reference proteome</keyword>
<feature type="region of interest" description="Disordered" evidence="1">
    <location>
        <begin position="43"/>
        <end position="69"/>
    </location>
</feature>
<evidence type="ECO:0000256" key="1">
    <source>
        <dbReference type="SAM" id="MobiDB-lite"/>
    </source>
</evidence>
<organism evidence="2 3">
    <name type="scientific">Pyricularia grisea</name>
    <name type="common">Crabgrass-specific blast fungus</name>
    <name type="synonym">Magnaporthe grisea</name>
    <dbReference type="NCBI Taxonomy" id="148305"/>
    <lineage>
        <taxon>Eukaryota</taxon>
        <taxon>Fungi</taxon>
        <taxon>Dikarya</taxon>
        <taxon>Ascomycota</taxon>
        <taxon>Pezizomycotina</taxon>
        <taxon>Sordariomycetes</taxon>
        <taxon>Sordariomycetidae</taxon>
        <taxon>Magnaporthales</taxon>
        <taxon>Pyriculariaceae</taxon>
        <taxon>Pyricularia</taxon>
    </lineage>
</organism>
<dbReference type="GeneID" id="41966368"/>
<dbReference type="RefSeq" id="XP_030976976.1">
    <property type="nucleotide sequence ID" value="XM_031131463.1"/>
</dbReference>